<sequence length="200" mass="22208">PLMNTVNTGGLENPTLVDTDNSVGCLYTGDQSSTSVRTIGCPLSTGSILYYSIDIISTMSMGLRFLNRRIGQCRNLSLMPQVNFGACDPYQQGGRRLPKERVIHLLQTVPDWHPNAEYSRLSKKFVLPSDASLKRFIERIFNLLENDGHPPSAINALFQGRLVQVELYTPSVFGLSWNDFQLGLKIDCLAQITKANTTSP</sequence>
<dbReference type="EMBL" id="HACM01004276">
    <property type="protein sequence ID" value="CRZ04718.1"/>
    <property type="molecule type" value="Transcribed_RNA"/>
</dbReference>
<dbReference type="GO" id="GO:0008124">
    <property type="term" value="F:4-alpha-hydroxytetrahydrobiopterin dehydratase activity"/>
    <property type="evidence" value="ECO:0007669"/>
    <property type="project" value="UniProtKB-EC"/>
</dbReference>
<evidence type="ECO:0000256" key="3">
    <source>
        <dbReference type="ARBA" id="ARBA00013252"/>
    </source>
</evidence>
<reference evidence="5" key="1">
    <citation type="submission" date="2015-04" db="EMBL/GenBank/DDBJ databases">
        <title>The genome sequence of the plant pathogenic Rhizarian Plasmodiophora brassicae reveals insights in its biotrophic life cycle and the origin of chitin synthesis.</title>
        <authorList>
            <person name="Schwelm A."/>
            <person name="Fogelqvist J."/>
            <person name="Knaust A."/>
            <person name="Julke S."/>
            <person name="Lilja T."/>
            <person name="Dhandapani V."/>
            <person name="Bonilla-Rosso G."/>
            <person name="Karlsson M."/>
            <person name="Shevchenko A."/>
            <person name="Choi S.R."/>
            <person name="Kim H.G."/>
            <person name="Park J.Y."/>
            <person name="Lim Y.P."/>
            <person name="Ludwig-Muller J."/>
            <person name="Dixelius C."/>
        </authorList>
    </citation>
    <scope>NUCLEOTIDE SEQUENCE</scope>
    <source>
        <tissue evidence="5">Potato root galls</tissue>
    </source>
</reference>
<dbReference type="InterPro" id="IPR001533">
    <property type="entry name" value="Pterin_deHydtase"/>
</dbReference>
<dbReference type="Gene3D" id="3.30.1360.20">
    <property type="entry name" value="Transcriptional coactivator/pterin dehydratase"/>
    <property type="match status" value="1"/>
</dbReference>
<protein>
    <recommendedName>
        <fullName evidence="3">4a-hydroxytetrahydrobiopterin dehydratase</fullName>
        <ecNumber evidence="3">4.2.1.96</ecNumber>
    </recommendedName>
</protein>
<dbReference type="InterPro" id="IPR036428">
    <property type="entry name" value="PCD_sf"/>
</dbReference>
<name>A0A0H5QRQ3_9EUKA</name>
<organism evidence="5">
    <name type="scientific">Spongospora subterranea</name>
    <dbReference type="NCBI Taxonomy" id="70186"/>
    <lineage>
        <taxon>Eukaryota</taxon>
        <taxon>Sar</taxon>
        <taxon>Rhizaria</taxon>
        <taxon>Endomyxa</taxon>
        <taxon>Phytomyxea</taxon>
        <taxon>Plasmodiophorida</taxon>
        <taxon>Plasmodiophoridae</taxon>
        <taxon>Spongospora</taxon>
    </lineage>
</organism>
<comment type="similarity">
    <text evidence="2">Belongs to the pterin-4-alpha-carbinolamine dehydratase family.</text>
</comment>
<dbReference type="Pfam" id="PF01329">
    <property type="entry name" value="Pterin_4a"/>
    <property type="match status" value="1"/>
</dbReference>
<feature type="non-terminal residue" evidence="5">
    <location>
        <position position="1"/>
    </location>
</feature>
<proteinExistence type="inferred from homology"/>
<dbReference type="GO" id="GO:0006729">
    <property type="term" value="P:tetrahydrobiopterin biosynthetic process"/>
    <property type="evidence" value="ECO:0007669"/>
    <property type="project" value="InterPro"/>
</dbReference>
<dbReference type="EC" id="4.2.1.96" evidence="3"/>
<evidence type="ECO:0000256" key="4">
    <source>
        <dbReference type="ARBA" id="ARBA00023239"/>
    </source>
</evidence>
<evidence type="ECO:0000256" key="2">
    <source>
        <dbReference type="ARBA" id="ARBA00006472"/>
    </source>
</evidence>
<comment type="catalytic activity">
    <reaction evidence="1">
        <text>(4aS,6R)-4a-hydroxy-L-erythro-5,6,7,8-tetrahydrobiopterin = (6R)-L-erythro-6,7-dihydrobiopterin + H2O</text>
        <dbReference type="Rhea" id="RHEA:11920"/>
        <dbReference type="ChEBI" id="CHEBI:15377"/>
        <dbReference type="ChEBI" id="CHEBI:15642"/>
        <dbReference type="ChEBI" id="CHEBI:43120"/>
        <dbReference type="EC" id="4.2.1.96"/>
    </reaction>
</comment>
<evidence type="ECO:0000256" key="1">
    <source>
        <dbReference type="ARBA" id="ARBA00001554"/>
    </source>
</evidence>
<evidence type="ECO:0000313" key="5">
    <source>
        <dbReference type="EMBL" id="CRZ04718.1"/>
    </source>
</evidence>
<accession>A0A0H5QRQ3</accession>
<keyword evidence="4" id="KW-0456">Lyase</keyword>
<dbReference type="SUPFAM" id="SSF55248">
    <property type="entry name" value="PCD-like"/>
    <property type="match status" value="1"/>
</dbReference>
<dbReference type="AlphaFoldDB" id="A0A0H5QRQ3"/>